<dbReference type="KEGG" id="asip:AQUSIP_24420"/>
<gene>
    <name evidence="8" type="primary">flhA_2</name>
    <name evidence="7" type="synonym">flhA</name>
    <name evidence="8" type="ORF">AQUSIP_24420</name>
</gene>
<dbReference type="PROSITE" id="PS00994">
    <property type="entry name" value="FHIPEP"/>
    <property type="match status" value="1"/>
</dbReference>
<feature type="transmembrane region" description="Helical" evidence="7">
    <location>
        <begin position="12"/>
        <end position="32"/>
    </location>
</feature>
<feature type="transmembrane region" description="Helical" evidence="7">
    <location>
        <begin position="202"/>
        <end position="223"/>
    </location>
</feature>
<dbReference type="RefSeq" id="WP_148340511.1">
    <property type="nucleotide sequence ID" value="NZ_LR699120.1"/>
</dbReference>
<accession>A0A5E4PKP5</accession>
<keyword evidence="7" id="KW-1006">Bacterial flagellum protein export</keyword>
<dbReference type="Proteomes" id="UP000324194">
    <property type="component" value="Chromosome 2"/>
</dbReference>
<feature type="transmembrane region" description="Helical" evidence="7">
    <location>
        <begin position="109"/>
        <end position="132"/>
    </location>
</feature>
<dbReference type="InterPro" id="IPR042196">
    <property type="entry name" value="FHIPEP_4"/>
</dbReference>
<keyword evidence="7" id="KW-0653">Protein transport</keyword>
<dbReference type="AlphaFoldDB" id="A0A5E4PKP5"/>
<dbReference type="PANTHER" id="PTHR30161">
    <property type="entry name" value="FLAGELLAR EXPORT PROTEIN, MEMBRANE FLHA SUBUNIT-RELATED"/>
    <property type="match status" value="1"/>
</dbReference>
<feature type="transmembrane region" description="Helical" evidence="7">
    <location>
        <begin position="69"/>
        <end position="89"/>
    </location>
</feature>
<dbReference type="InterPro" id="IPR001712">
    <property type="entry name" value="T3SS_FHIPEP"/>
</dbReference>
<keyword evidence="7" id="KW-1005">Bacterial flagellum biogenesis</keyword>
<comment type="similarity">
    <text evidence="2 7">Belongs to the FHIPEP (flagella/HR/invasion proteins export pore) family.</text>
</comment>
<name>A0A5E4PKP5_9COXI</name>
<dbReference type="OrthoDB" id="9759185at2"/>
<dbReference type="InterPro" id="IPR006301">
    <property type="entry name" value="FlhA"/>
</dbReference>
<dbReference type="GO" id="GO:0044780">
    <property type="term" value="P:bacterial-type flagellum assembly"/>
    <property type="evidence" value="ECO:0007669"/>
    <property type="project" value="InterPro"/>
</dbReference>
<dbReference type="EMBL" id="LR699120">
    <property type="protein sequence ID" value="VVC77115.1"/>
    <property type="molecule type" value="Genomic_DNA"/>
</dbReference>
<dbReference type="InterPro" id="IPR042193">
    <property type="entry name" value="FHIPEP_3"/>
</dbReference>
<dbReference type="InterPro" id="IPR042194">
    <property type="entry name" value="FHIPEP_1"/>
</dbReference>
<keyword evidence="5 7" id="KW-1133">Transmembrane helix</keyword>
<evidence type="ECO:0000256" key="6">
    <source>
        <dbReference type="ARBA" id="ARBA00023136"/>
    </source>
</evidence>
<organism evidence="8 9">
    <name type="scientific">Aquicella siphonis</name>
    <dbReference type="NCBI Taxonomy" id="254247"/>
    <lineage>
        <taxon>Bacteria</taxon>
        <taxon>Pseudomonadati</taxon>
        <taxon>Pseudomonadota</taxon>
        <taxon>Gammaproteobacteria</taxon>
        <taxon>Legionellales</taxon>
        <taxon>Coxiellaceae</taxon>
        <taxon>Aquicella</taxon>
    </lineage>
</organism>
<feature type="transmembrane region" description="Helical" evidence="7">
    <location>
        <begin position="38"/>
        <end position="57"/>
    </location>
</feature>
<evidence type="ECO:0000313" key="9">
    <source>
        <dbReference type="Proteomes" id="UP000324194"/>
    </source>
</evidence>
<sequence>MNMHSLGNFRKFNFGILILIISMLAMTILPLPPFLLDLLFSFNITLSLVILMVCVYVSRPLEFSIFPTILLVTTLLRLTLNIASTRVVLLHGHQGPGAAGQVIKAFGEVVIGGSFVVGMIVFAILMIINFVVVTKGAGRVSEVSARFTLDAMPGKQMAIDADLNAGVINQEEAKKRRLEVTQEADFYGAMDGASKFVRGDAIAGLLILFINLIGGIIIGVFQYHLPLSLAVKNFSLLTIGDGLVAQIPSLLMSISAAIMVTRVNNEQDISQQTLSQLFSDPKPLMVTSSVLLILAMIPSMPHFPFIVLALLSGAAAYLVSVRKNTLKANPKGTAHNIKPNEVLRKHENTELDWDEVVSSDRIALEIGYGLISLVGVNKDGVLVNRIKAIRKKLSHELGFLIPTVHIKDNLNLSANHYRMYLKNVVIAEAEIHPDMNLAINPGHIKHILSGILCKDPTFGLDACWIAANQRDYAHGLGYTVVDASTVVATHLNHIIRTNACHLIGYDEVQQLLNKLASTTPKLVETLTSGPQAVPLSIIVTVLQRLLQSDIPIIDMRTIAEKMIDSWSKSKDIDHLIESVRIALKHLIIYSICSNKREVPVAVLDNDLAQILHKSIQQNTDAGERVVILEPTLTERIYSRLLEYVQKCEVDSMPAIMLVTSELRGLLEKLFKPGIPSIHFLSHNEIPEDRHLNIVAKIG</sequence>
<dbReference type="GO" id="GO:0005886">
    <property type="term" value="C:plasma membrane"/>
    <property type="evidence" value="ECO:0007669"/>
    <property type="project" value="UniProtKB-SubCell"/>
</dbReference>
<dbReference type="PANTHER" id="PTHR30161:SF1">
    <property type="entry name" value="FLAGELLAR BIOSYNTHESIS PROTEIN FLHA-RELATED"/>
    <property type="match status" value="1"/>
</dbReference>
<dbReference type="Pfam" id="PF00771">
    <property type="entry name" value="FHIPEP"/>
    <property type="match status" value="1"/>
</dbReference>
<evidence type="ECO:0000256" key="1">
    <source>
        <dbReference type="ARBA" id="ARBA00004651"/>
    </source>
</evidence>
<evidence type="ECO:0000256" key="5">
    <source>
        <dbReference type="ARBA" id="ARBA00022989"/>
    </source>
</evidence>
<keyword evidence="8" id="KW-0966">Cell projection</keyword>
<dbReference type="InterPro" id="IPR025505">
    <property type="entry name" value="FHIPEP_CS"/>
</dbReference>
<keyword evidence="7" id="KW-0813">Transport</keyword>
<dbReference type="Gene3D" id="1.10.8.540">
    <property type="entry name" value="FHIPEP family, domain 3"/>
    <property type="match status" value="1"/>
</dbReference>
<protein>
    <recommendedName>
        <fullName evidence="7">Flagellar biosynthesis protein FlhA</fullName>
    </recommendedName>
</protein>
<evidence type="ECO:0000313" key="8">
    <source>
        <dbReference type="EMBL" id="VVC77115.1"/>
    </source>
</evidence>
<dbReference type="NCBIfam" id="TIGR01398">
    <property type="entry name" value="FlhA"/>
    <property type="match status" value="1"/>
</dbReference>
<feature type="transmembrane region" description="Helical" evidence="7">
    <location>
        <begin position="243"/>
        <end position="260"/>
    </location>
</feature>
<keyword evidence="6 7" id="KW-0472">Membrane</keyword>
<keyword evidence="8" id="KW-0282">Flagellum</keyword>
<dbReference type="PIRSF" id="PIRSF005419">
    <property type="entry name" value="FlhA"/>
    <property type="match status" value="1"/>
</dbReference>
<evidence type="ECO:0000256" key="7">
    <source>
        <dbReference type="RuleBase" id="RU364093"/>
    </source>
</evidence>
<feature type="transmembrane region" description="Helical" evidence="7">
    <location>
        <begin position="281"/>
        <end position="297"/>
    </location>
</feature>
<dbReference type="Gene3D" id="3.40.30.60">
    <property type="entry name" value="FHIPEP family, domain 1"/>
    <property type="match status" value="1"/>
</dbReference>
<keyword evidence="9" id="KW-1185">Reference proteome</keyword>
<keyword evidence="4 7" id="KW-0812">Transmembrane</keyword>
<evidence type="ECO:0000256" key="3">
    <source>
        <dbReference type="ARBA" id="ARBA00022475"/>
    </source>
</evidence>
<evidence type="ECO:0000256" key="2">
    <source>
        <dbReference type="ARBA" id="ARBA00008835"/>
    </source>
</evidence>
<proteinExistence type="inferred from homology"/>
<dbReference type="Gene3D" id="3.40.50.12790">
    <property type="entry name" value="FHIPEP family, domain 4"/>
    <property type="match status" value="1"/>
</dbReference>
<dbReference type="GO" id="GO:0009306">
    <property type="term" value="P:protein secretion"/>
    <property type="evidence" value="ECO:0007669"/>
    <property type="project" value="InterPro"/>
</dbReference>
<keyword evidence="8" id="KW-0969">Cilium</keyword>
<comment type="subcellular location">
    <subcellularLocation>
        <location evidence="1 7">Cell membrane</location>
        <topology evidence="1 7">Multi-pass membrane protein</topology>
    </subcellularLocation>
</comment>
<keyword evidence="3 7" id="KW-1003">Cell membrane</keyword>
<evidence type="ECO:0000256" key="4">
    <source>
        <dbReference type="ARBA" id="ARBA00022692"/>
    </source>
</evidence>
<dbReference type="PRINTS" id="PR00949">
    <property type="entry name" value="TYPE3IMAPROT"/>
</dbReference>
<comment type="function">
    <text evidence="7">Required for formation of the rod structure of the flagellar apparatus. Together with FliI and FliH, may constitute the export apparatus of flagellin.</text>
</comment>
<reference evidence="8 9" key="1">
    <citation type="submission" date="2019-08" db="EMBL/GenBank/DDBJ databases">
        <authorList>
            <person name="Guy L."/>
        </authorList>
    </citation>
    <scope>NUCLEOTIDE SEQUENCE [LARGE SCALE GENOMIC DNA]</scope>
    <source>
        <strain evidence="8 9">SGT-108</strain>
    </source>
</reference>